<dbReference type="Proteomes" id="UP001595868">
    <property type="component" value="Unassembled WGS sequence"/>
</dbReference>
<evidence type="ECO:0000259" key="1">
    <source>
        <dbReference type="Pfam" id="PF13649"/>
    </source>
</evidence>
<dbReference type="CDD" id="cd02440">
    <property type="entry name" value="AdoMet_MTases"/>
    <property type="match status" value="1"/>
</dbReference>
<dbReference type="Gene3D" id="3.40.50.150">
    <property type="entry name" value="Vaccinia Virus protein VP39"/>
    <property type="match status" value="1"/>
</dbReference>
<name>A0ABV8KTN6_9ACTN</name>
<dbReference type="EMBL" id="JBHSBN010000023">
    <property type="protein sequence ID" value="MFC4109306.1"/>
    <property type="molecule type" value="Genomic_DNA"/>
</dbReference>
<keyword evidence="2" id="KW-0489">Methyltransferase</keyword>
<proteinExistence type="predicted"/>
<dbReference type="RefSeq" id="WP_377550533.1">
    <property type="nucleotide sequence ID" value="NZ_JBHSBN010000023.1"/>
</dbReference>
<organism evidence="2 3">
    <name type="scientific">Micromonospora zhanjiangensis</name>
    <dbReference type="NCBI Taxonomy" id="1522057"/>
    <lineage>
        <taxon>Bacteria</taxon>
        <taxon>Bacillati</taxon>
        <taxon>Actinomycetota</taxon>
        <taxon>Actinomycetes</taxon>
        <taxon>Micromonosporales</taxon>
        <taxon>Micromonosporaceae</taxon>
        <taxon>Micromonospora</taxon>
    </lineage>
</organism>
<protein>
    <submittedName>
        <fullName evidence="2">Class I SAM-dependent methyltransferase</fullName>
        <ecNumber evidence="2">2.1.-.-</ecNumber>
    </submittedName>
</protein>
<dbReference type="SUPFAM" id="SSF53335">
    <property type="entry name" value="S-adenosyl-L-methionine-dependent methyltransferases"/>
    <property type="match status" value="1"/>
</dbReference>
<evidence type="ECO:0000313" key="3">
    <source>
        <dbReference type="Proteomes" id="UP001595868"/>
    </source>
</evidence>
<keyword evidence="2" id="KW-0808">Transferase</keyword>
<sequence length="211" mass="23226">MTSRRADNQPDEHLRIRREVSRSYNAAAQDYRASSLPYDRFPGLREEIQRFIGGLPTGPVLDIGCGSGRDGLFASTLGRPVIFADAAINLLRQLPRDRVVCCDVLSLPFPDGLFAGVIASGVLLHLPRASCLAAIAEIRRATTKGGRASFSMKVGSGAQWSRTAEVPGKRWFTYYAEHEFAVLCVRAGFAVTAAWRSHRADWFTVETIRPS</sequence>
<dbReference type="GO" id="GO:0032259">
    <property type="term" value="P:methylation"/>
    <property type="evidence" value="ECO:0007669"/>
    <property type="project" value="UniProtKB-KW"/>
</dbReference>
<dbReference type="Pfam" id="PF13649">
    <property type="entry name" value="Methyltransf_25"/>
    <property type="match status" value="1"/>
</dbReference>
<dbReference type="InterPro" id="IPR029063">
    <property type="entry name" value="SAM-dependent_MTases_sf"/>
</dbReference>
<keyword evidence="3" id="KW-1185">Reference proteome</keyword>
<gene>
    <name evidence="2" type="ORF">ACFOX0_25670</name>
</gene>
<dbReference type="InterPro" id="IPR041698">
    <property type="entry name" value="Methyltransf_25"/>
</dbReference>
<evidence type="ECO:0000313" key="2">
    <source>
        <dbReference type="EMBL" id="MFC4109306.1"/>
    </source>
</evidence>
<dbReference type="EC" id="2.1.-.-" evidence="2"/>
<dbReference type="GO" id="GO:0008168">
    <property type="term" value="F:methyltransferase activity"/>
    <property type="evidence" value="ECO:0007669"/>
    <property type="project" value="UniProtKB-KW"/>
</dbReference>
<feature type="domain" description="Methyltransferase" evidence="1">
    <location>
        <begin position="60"/>
        <end position="146"/>
    </location>
</feature>
<comment type="caution">
    <text evidence="2">The sequence shown here is derived from an EMBL/GenBank/DDBJ whole genome shotgun (WGS) entry which is preliminary data.</text>
</comment>
<accession>A0ABV8KTN6</accession>
<reference evidence="3" key="1">
    <citation type="journal article" date="2019" name="Int. J. Syst. Evol. Microbiol.">
        <title>The Global Catalogue of Microorganisms (GCM) 10K type strain sequencing project: providing services to taxonomists for standard genome sequencing and annotation.</title>
        <authorList>
            <consortium name="The Broad Institute Genomics Platform"/>
            <consortium name="The Broad Institute Genome Sequencing Center for Infectious Disease"/>
            <person name="Wu L."/>
            <person name="Ma J."/>
        </authorList>
    </citation>
    <scope>NUCLEOTIDE SEQUENCE [LARGE SCALE GENOMIC DNA]</scope>
    <source>
        <strain evidence="3">2902at01</strain>
    </source>
</reference>